<sequence length="94" mass="9864">MGVRLPIAANGSGAAVLVSVVETPDGRVRVTLDELRASTATVVSVAIVASLLGVNERTVRRACDDGQLPIVRVGTRTLIVRERLVSLLMSGELV</sequence>
<accession>A0A5C8UP84</accession>
<dbReference type="InterPro" id="IPR041657">
    <property type="entry name" value="HTH_17"/>
</dbReference>
<evidence type="ECO:0000313" key="3">
    <source>
        <dbReference type="Proteomes" id="UP000321379"/>
    </source>
</evidence>
<protein>
    <submittedName>
        <fullName evidence="2">Helix-turn-helix domain-containing protein</fullName>
    </submittedName>
</protein>
<dbReference type="Proteomes" id="UP000321379">
    <property type="component" value="Unassembled WGS sequence"/>
</dbReference>
<dbReference type="GO" id="GO:0003677">
    <property type="term" value="F:DNA binding"/>
    <property type="evidence" value="ECO:0007669"/>
    <property type="project" value="InterPro"/>
</dbReference>
<proteinExistence type="predicted"/>
<evidence type="ECO:0000259" key="1">
    <source>
        <dbReference type="Pfam" id="PF12728"/>
    </source>
</evidence>
<keyword evidence="3" id="KW-1185">Reference proteome</keyword>
<dbReference type="InterPro" id="IPR010093">
    <property type="entry name" value="SinI_DNA-bd"/>
</dbReference>
<comment type="caution">
    <text evidence="2">The sequence shown here is derived from an EMBL/GenBank/DDBJ whole genome shotgun (WGS) entry which is preliminary data.</text>
</comment>
<dbReference type="EMBL" id="VRMG01000009">
    <property type="protein sequence ID" value="TXN29306.1"/>
    <property type="molecule type" value="Genomic_DNA"/>
</dbReference>
<dbReference type="Pfam" id="PF12728">
    <property type="entry name" value="HTH_17"/>
    <property type="match status" value="1"/>
</dbReference>
<organism evidence="2 3">
    <name type="scientific">Lacisediminihabitans profunda</name>
    <dbReference type="NCBI Taxonomy" id="2594790"/>
    <lineage>
        <taxon>Bacteria</taxon>
        <taxon>Bacillati</taxon>
        <taxon>Actinomycetota</taxon>
        <taxon>Actinomycetes</taxon>
        <taxon>Micrococcales</taxon>
        <taxon>Microbacteriaceae</taxon>
        <taxon>Lacisediminihabitans</taxon>
    </lineage>
</organism>
<reference evidence="2 3" key="1">
    <citation type="submission" date="2019-08" db="EMBL/GenBank/DDBJ databases">
        <title>Bacterial whole genome sequence for Glaciihabitans sp. CHu50b-6-2.</title>
        <authorList>
            <person name="Jin L."/>
        </authorList>
    </citation>
    <scope>NUCLEOTIDE SEQUENCE [LARGE SCALE GENOMIC DNA]</scope>
    <source>
        <strain evidence="2 3">CHu50b-6-2</strain>
    </source>
</reference>
<feature type="domain" description="Helix-turn-helix" evidence="1">
    <location>
        <begin position="44"/>
        <end position="87"/>
    </location>
</feature>
<dbReference type="NCBIfam" id="TIGR01764">
    <property type="entry name" value="excise"/>
    <property type="match status" value="1"/>
</dbReference>
<evidence type="ECO:0000313" key="2">
    <source>
        <dbReference type="EMBL" id="TXN29306.1"/>
    </source>
</evidence>
<gene>
    <name evidence="2" type="ORF">FVP33_14095</name>
</gene>
<dbReference type="AlphaFoldDB" id="A0A5C8UP84"/>
<name>A0A5C8UP84_9MICO</name>
<dbReference type="RefSeq" id="WP_147784324.1">
    <property type="nucleotide sequence ID" value="NZ_VRMG01000009.1"/>
</dbReference>